<protein>
    <submittedName>
        <fullName evidence="3">DUF2846 domain-containing protein</fullName>
    </submittedName>
</protein>
<proteinExistence type="predicted"/>
<evidence type="ECO:0000313" key="3">
    <source>
        <dbReference type="EMBL" id="XCO73452.1"/>
    </source>
</evidence>
<name>A0AAU8MRH7_9GAMM</name>
<dbReference type="Pfam" id="PF11008">
    <property type="entry name" value="DUF2846"/>
    <property type="match status" value="1"/>
</dbReference>
<evidence type="ECO:0000256" key="1">
    <source>
        <dbReference type="SAM" id="SignalP"/>
    </source>
</evidence>
<dbReference type="EMBL" id="CP159925">
    <property type="protein sequence ID" value="XCO73452.1"/>
    <property type="molecule type" value="Genomic_DNA"/>
</dbReference>
<feature type="domain" description="DUF2846" evidence="2">
    <location>
        <begin position="132"/>
        <end position="210"/>
    </location>
</feature>
<dbReference type="RefSeq" id="WP_363796437.1">
    <property type="nucleotide sequence ID" value="NZ_CP159925.1"/>
</dbReference>
<keyword evidence="1" id="KW-0732">Signal</keyword>
<sequence length="237" mass="24026">MKSSSLRVLPFVVLLPLSAAATPAGWSYKAVDPAKQVQAQSAPVVPVASKGDSARAAAPMAAPAPGAATTAPAATADNAVQTYALEGETETEAEPAASESAPAAAPAAASAPAPIAYAAPTVSSGRIAPPPAGKGQVVFFRPSNFVGGMIGFKVREGKTELGKLRSGKYFVAAVEPGAHEYVVHSEAKDVLNLEVEAGETYYVQGSITMGLLVGRPNLSPSDRAAFEAVADKLKLAQ</sequence>
<feature type="signal peptide" evidence="1">
    <location>
        <begin position="1"/>
        <end position="21"/>
    </location>
</feature>
<reference evidence="3" key="1">
    <citation type="submission" date="2024-06" db="EMBL/GenBank/DDBJ databases">
        <authorList>
            <person name="Li S."/>
        </authorList>
    </citation>
    <scope>NUCLEOTIDE SEQUENCE</scope>
    <source>
        <strain evidence="3">SR10</strain>
    </source>
</reference>
<feature type="chain" id="PRO_5043459639" evidence="1">
    <location>
        <begin position="22"/>
        <end position="237"/>
    </location>
</feature>
<organism evidence="3">
    <name type="scientific">Lysobacter firmicutimachus</name>
    <dbReference type="NCBI Taxonomy" id="1792846"/>
    <lineage>
        <taxon>Bacteria</taxon>
        <taxon>Pseudomonadati</taxon>
        <taxon>Pseudomonadota</taxon>
        <taxon>Gammaproteobacteria</taxon>
        <taxon>Lysobacterales</taxon>
        <taxon>Lysobacteraceae</taxon>
        <taxon>Lysobacter</taxon>
    </lineage>
</organism>
<gene>
    <name evidence="3" type="ORF">ABU614_13710</name>
</gene>
<dbReference type="AlphaFoldDB" id="A0AAU8MRH7"/>
<evidence type="ECO:0000259" key="2">
    <source>
        <dbReference type="Pfam" id="PF11008"/>
    </source>
</evidence>
<dbReference type="InterPro" id="IPR022548">
    <property type="entry name" value="DUF2846"/>
</dbReference>
<accession>A0AAU8MRH7</accession>